<dbReference type="InterPro" id="IPR036388">
    <property type="entry name" value="WH-like_DNA-bd_sf"/>
</dbReference>
<dbReference type="Gene3D" id="1.10.10.10">
    <property type="entry name" value="Winged helix-like DNA-binding domain superfamily/Winged helix DNA-binding domain"/>
    <property type="match status" value="1"/>
</dbReference>
<dbReference type="InterPro" id="IPR001845">
    <property type="entry name" value="HTH_ArsR_DNA-bd_dom"/>
</dbReference>
<dbReference type="EMBL" id="JBHSCN010000019">
    <property type="protein sequence ID" value="MFC4245065.1"/>
    <property type="molecule type" value="Genomic_DNA"/>
</dbReference>
<dbReference type="SMART" id="SM00418">
    <property type="entry name" value="HTH_ARSR"/>
    <property type="match status" value="1"/>
</dbReference>
<protein>
    <submittedName>
        <fullName evidence="2">ArsR family transcriptional regulator</fullName>
    </submittedName>
</protein>
<dbReference type="Pfam" id="PF01022">
    <property type="entry name" value="HTH_5"/>
    <property type="match status" value="1"/>
</dbReference>
<dbReference type="SUPFAM" id="SSF46785">
    <property type="entry name" value="Winged helix' DNA-binding domain"/>
    <property type="match status" value="1"/>
</dbReference>
<gene>
    <name evidence="2" type="ORF">ACFOYW_16985</name>
</gene>
<accession>A0ABV8Q9X2</accession>
<comment type="caution">
    <text evidence="2">The sequence shown here is derived from an EMBL/GenBank/DDBJ whole genome shotgun (WGS) entry which is preliminary data.</text>
</comment>
<name>A0ABV8Q9X2_9MICO</name>
<evidence type="ECO:0000313" key="3">
    <source>
        <dbReference type="Proteomes" id="UP001595900"/>
    </source>
</evidence>
<evidence type="ECO:0000313" key="2">
    <source>
        <dbReference type="EMBL" id="MFC4245065.1"/>
    </source>
</evidence>
<dbReference type="Proteomes" id="UP001595900">
    <property type="component" value="Unassembled WGS sequence"/>
</dbReference>
<feature type="domain" description="HTH arsR-type" evidence="1">
    <location>
        <begin position="16"/>
        <end position="100"/>
    </location>
</feature>
<dbReference type="InterPro" id="IPR036390">
    <property type="entry name" value="WH_DNA-bd_sf"/>
</dbReference>
<keyword evidence="3" id="KW-1185">Reference proteome</keyword>
<sequence length="104" mass="11049">MTVTEQSDVVPEAVGRFKDAISADSRLLVLLRLLRQPQTFPQLVAALDVSPAGCRQALDALEKAGYITPDAPGSGLRKRPNTVFCVVRGAIAADLGELVRAFAS</sequence>
<dbReference type="RefSeq" id="WP_390231741.1">
    <property type="nucleotide sequence ID" value="NZ_JBHSCN010000019.1"/>
</dbReference>
<organism evidence="2 3">
    <name type="scientific">Gryllotalpicola reticulitermitis</name>
    <dbReference type="NCBI Taxonomy" id="1184153"/>
    <lineage>
        <taxon>Bacteria</taxon>
        <taxon>Bacillati</taxon>
        <taxon>Actinomycetota</taxon>
        <taxon>Actinomycetes</taxon>
        <taxon>Micrococcales</taxon>
        <taxon>Microbacteriaceae</taxon>
        <taxon>Gryllotalpicola</taxon>
    </lineage>
</organism>
<reference evidence="3" key="1">
    <citation type="journal article" date="2019" name="Int. J. Syst. Evol. Microbiol.">
        <title>The Global Catalogue of Microorganisms (GCM) 10K type strain sequencing project: providing services to taxonomists for standard genome sequencing and annotation.</title>
        <authorList>
            <consortium name="The Broad Institute Genomics Platform"/>
            <consortium name="The Broad Institute Genome Sequencing Center for Infectious Disease"/>
            <person name="Wu L."/>
            <person name="Ma J."/>
        </authorList>
    </citation>
    <scope>NUCLEOTIDE SEQUENCE [LARGE SCALE GENOMIC DNA]</scope>
    <source>
        <strain evidence="3">CGMCC 1.10363</strain>
    </source>
</reference>
<evidence type="ECO:0000259" key="1">
    <source>
        <dbReference type="SMART" id="SM00418"/>
    </source>
</evidence>
<proteinExistence type="predicted"/>